<dbReference type="SMART" id="SM00256">
    <property type="entry name" value="FBOX"/>
    <property type="match status" value="1"/>
</dbReference>
<dbReference type="PROSITE" id="PS00678">
    <property type="entry name" value="WD_REPEATS_1"/>
    <property type="match status" value="1"/>
</dbReference>
<evidence type="ECO:0000313" key="5">
    <source>
        <dbReference type="Ensembl" id="ENSCINP00000024005.2"/>
    </source>
</evidence>
<evidence type="ECO:0000256" key="2">
    <source>
        <dbReference type="ARBA" id="ARBA00022737"/>
    </source>
</evidence>
<evidence type="ECO:0000313" key="6">
    <source>
        <dbReference type="Proteomes" id="UP000008144"/>
    </source>
</evidence>
<dbReference type="InterPro" id="IPR036322">
    <property type="entry name" value="WD40_repeat_dom_sf"/>
</dbReference>
<dbReference type="Gene3D" id="2.130.10.10">
    <property type="entry name" value="YVTN repeat-like/Quinoprotein amine dehydrogenase"/>
    <property type="match status" value="2"/>
</dbReference>
<dbReference type="STRING" id="7719.ENSCINP00000024005"/>
<dbReference type="GeneTree" id="ENSGT00930000151016"/>
<dbReference type="InterPro" id="IPR019775">
    <property type="entry name" value="WD40_repeat_CS"/>
</dbReference>
<dbReference type="SMART" id="SM00320">
    <property type="entry name" value="WD40"/>
    <property type="match status" value="3"/>
</dbReference>
<proteinExistence type="predicted"/>
<reference evidence="5" key="3">
    <citation type="submission" date="2025-08" db="UniProtKB">
        <authorList>
            <consortium name="Ensembl"/>
        </authorList>
    </citation>
    <scope>IDENTIFICATION</scope>
</reference>
<dbReference type="PROSITE" id="PS50181">
    <property type="entry name" value="FBOX"/>
    <property type="match status" value="1"/>
</dbReference>
<evidence type="ECO:0000256" key="1">
    <source>
        <dbReference type="ARBA" id="ARBA00022574"/>
    </source>
</evidence>
<dbReference type="InterPro" id="IPR015943">
    <property type="entry name" value="WD40/YVTN_repeat-like_dom_sf"/>
</dbReference>
<dbReference type="PROSITE" id="PS50294">
    <property type="entry name" value="WD_REPEATS_REGION"/>
    <property type="match status" value="2"/>
</dbReference>
<dbReference type="Ensembl" id="ENSCINT00000024251.2">
    <property type="protein sequence ID" value="ENSCINP00000024005.2"/>
    <property type="gene ID" value="ENSCING00000012987.2"/>
</dbReference>
<keyword evidence="1 3" id="KW-0853">WD repeat</keyword>
<dbReference type="Pfam" id="PF12937">
    <property type="entry name" value="F-box-like"/>
    <property type="match status" value="1"/>
</dbReference>
<dbReference type="AlphaFoldDB" id="F6VUV2"/>
<dbReference type="OMA" id="RTEDIWG"/>
<sequence length="313" mass="35527">MEREAFSIWKDSFKDRFIKLSLSQRLDVAKLFLKLCEVKELTYLITEMDGLLVRNFTRLLPTEVVNEILSYLDPTSMLNCCQVQRSWNEDITRSCDLWKKSCIDIGCKVLKTDVGVNSGKFWREKFVHGSKCFHKLKSHQFHDTLELCGHKQRVYCLQYDGNDKLYSGSGDGQICIWNINSGSLFKTFTVEPCSDIVLATSLLYVGSFTCIISCWNIENGGHCKSYRGHTGAVFSLALNEAHDLLLSGSTDQTARLWKISTCETLHVFHGHDCWVKKVNSVSSPISILCFKFSTLLCVNANILNNLITGVTFK</sequence>
<dbReference type="SUPFAM" id="SSF81383">
    <property type="entry name" value="F-box domain"/>
    <property type="match status" value="1"/>
</dbReference>
<dbReference type="HOGENOM" id="CLU_977713_0_0_1"/>
<keyword evidence="6" id="KW-1185">Reference proteome</keyword>
<feature type="domain" description="F-box" evidence="4">
    <location>
        <begin position="54"/>
        <end position="101"/>
    </location>
</feature>
<dbReference type="Proteomes" id="UP000008144">
    <property type="component" value="Chromosome 9"/>
</dbReference>
<evidence type="ECO:0000256" key="3">
    <source>
        <dbReference type="PROSITE-ProRule" id="PRU00221"/>
    </source>
</evidence>
<dbReference type="PANTHER" id="PTHR44436:SF1">
    <property type="entry name" value="F-BOX_WD REPEAT-CONTAINING PROTEIN 2"/>
    <property type="match status" value="1"/>
</dbReference>
<keyword evidence="2" id="KW-0677">Repeat</keyword>
<dbReference type="InParanoid" id="F6VUV2"/>
<evidence type="ECO:0000259" key="4">
    <source>
        <dbReference type="PROSITE" id="PS50181"/>
    </source>
</evidence>
<dbReference type="Gene3D" id="1.20.1280.50">
    <property type="match status" value="1"/>
</dbReference>
<feature type="repeat" description="WD" evidence="3">
    <location>
        <begin position="226"/>
        <end position="267"/>
    </location>
</feature>
<dbReference type="InterPro" id="IPR042627">
    <property type="entry name" value="FBXW2"/>
</dbReference>
<feature type="repeat" description="WD" evidence="3">
    <location>
        <begin position="147"/>
        <end position="187"/>
    </location>
</feature>
<dbReference type="Pfam" id="PF00400">
    <property type="entry name" value="WD40"/>
    <property type="match status" value="2"/>
</dbReference>
<reference evidence="5" key="4">
    <citation type="submission" date="2025-09" db="UniProtKB">
        <authorList>
            <consortium name="Ensembl"/>
        </authorList>
    </citation>
    <scope>IDENTIFICATION</scope>
</reference>
<protein>
    <recommendedName>
        <fullName evidence="4">F-box domain-containing protein</fullName>
    </recommendedName>
</protein>
<dbReference type="InterPro" id="IPR001810">
    <property type="entry name" value="F-box_dom"/>
</dbReference>
<dbReference type="InterPro" id="IPR036047">
    <property type="entry name" value="F-box-like_dom_sf"/>
</dbReference>
<dbReference type="InterPro" id="IPR001680">
    <property type="entry name" value="WD40_rpt"/>
</dbReference>
<dbReference type="EMBL" id="EAAA01002961">
    <property type="status" value="NOT_ANNOTATED_CDS"/>
    <property type="molecule type" value="Genomic_DNA"/>
</dbReference>
<dbReference type="SUPFAM" id="SSF50978">
    <property type="entry name" value="WD40 repeat-like"/>
    <property type="match status" value="1"/>
</dbReference>
<name>F6VUV2_CIOIN</name>
<reference evidence="5" key="2">
    <citation type="journal article" date="2008" name="Genome Biol.">
        <title>Improved genome assembly and evidence-based global gene model set for the chordate Ciona intestinalis: new insight into intron and operon populations.</title>
        <authorList>
            <person name="Satou Y."/>
            <person name="Mineta K."/>
            <person name="Ogasawara M."/>
            <person name="Sasakura Y."/>
            <person name="Shoguchi E."/>
            <person name="Ueno K."/>
            <person name="Yamada L."/>
            <person name="Matsumoto J."/>
            <person name="Wasserscheid J."/>
            <person name="Dewar K."/>
            <person name="Wiley G.B."/>
            <person name="Macmil S.L."/>
            <person name="Roe B.A."/>
            <person name="Zeller R.W."/>
            <person name="Hastings K.E."/>
            <person name="Lemaire P."/>
            <person name="Lindquist E."/>
            <person name="Endo T."/>
            <person name="Hotta K."/>
            <person name="Inaba K."/>
        </authorList>
    </citation>
    <scope>NUCLEOTIDE SEQUENCE [LARGE SCALE GENOMIC DNA]</scope>
    <source>
        <strain evidence="5">wild type</strain>
    </source>
</reference>
<dbReference type="PANTHER" id="PTHR44436">
    <property type="entry name" value="F-BOX/WD REPEAT-CONTAINING PROTEIN 2"/>
    <property type="match status" value="1"/>
</dbReference>
<organism evidence="5 6">
    <name type="scientific">Ciona intestinalis</name>
    <name type="common">Transparent sea squirt</name>
    <name type="synonym">Ascidia intestinalis</name>
    <dbReference type="NCBI Taxonomy" id="7719"/>
    <lineage>
        <taxon>Eukaryota</taxon>
        <taxon>Metazoa</taxon>
        <taxon>Chordata</taxon>
        <taxon>Tunicata</taxon>
        <taxon>Ascidiacea</taxon>
        <taxon>Phlebobranchia</taxon>
        <taxon>Cionidae</taxon>
        <taxon>Ciona</taxon>
    </lineage>
</organism>
<dbReference type="PROSITE" id="PS50082">
    <property type="entry name" value="WD_REPEATS_2"/>
    <property type="match status" value="2"/>
</dbReference>
<accession>F6VUV2</accession>
<reference evidence="6" key="1">
    <citation type="journal article" date="2002" name="Science">
        <title>The draft genome of Ciona intestinalis: insights into chordate and vertebrate origins.</title>
        <authorList>
            <person name="Dehal P."/>
            <person name="Satou Y."/>
            <person name="Campbell R.K."/>
            <person name="Chapman J."/>
            <person name="Degnan B."/>
            <person name="De Tomaso A."/>
            <person name="Davidson B."/>
            <person name="Di Gregorio A."/>
            <person name="Gelpke M."/>
            <person name="Goodstein D.M."/>
            <person name="Harafuji N."/>
            <person name="Hastings K.E."/>
            <person name="Ho I."/>
            <person name="Hotta K."/>
            <person name="Huang W."/>
            <person name="Kawashima T."/>
            <person name="Lemaire P."/>
            <person name="Martinez D."/>
            <person name="Meinertzhagen I.A."/>
            <person name="Necula S."/>
            <person name="Nonaka M."/>
            <person name="Putnam N."/>
            <person name="Rash S."/>
            <person name="Saiga H."/>
            <person name="Satake M."/>
            <person name="Terry A."/>
            <person name="Yamada L."/>
            <person name="Wang H.G."/>
            <person name="Awazu S."/>
            <person name="Azumi K."/>
            <person name="Boore J."/>
            <person name="Branno M."/>
            <person name="Chin-Bow S."/>
            <person name="DeSantis R."/>
            <person name="Doyle S."/>
            <person name="Francino P."/>
            <person name="Keys D.N."/>
            <person name="Haga S."/>
            <person name="Hayashi H."/>
            <person name="Hino K."/>
            <person name="Imai K.S."/>
            <person name="Inaba K."/>
            <person name="Kano S."/>
            <person name="Kobayashi K."/>
            <person name="Kobayashi M."/>
            <person name="Lee B.I."/>
            <person name="Makabe K.W."/>
            <person name="Manohar C."/>
            <person name="Matassi G."/>
            <person name="Medina M."/>
            <person name="Mochizuki Y."/>
            <person name="Mount S."/>
            <person name="Morishita T."/>
            <person name="Miura S."/>
            <person name="Nakayama A."/>
            <person name="Nishizaka S."/>
            <person name="Nomoto H."/>
            <person name="Ohta F."/>
            <person name="Oishi K."/>
            <person name="Rigoutsos I."/>
            <person name="Sano M."/>
            <person name="Sasaki A."/>
            <person name="Sasakura Y."/>
            <person name="Shoguchi E."/>
            <person name="Shin-i T."/>
            <person name="Spagnuolo A."/>
            <person name="Stainier D."/>
            <person name="Suzuki M.M."/>
            <person name="Tassy O."/>
            <person name="Takatori N."/>
            <person name="Tokuoka M."/>
            <person name="Yagi K."/>
            <person name="Yoshizaki F."/>
            <person name="Wada S."/>
            <person name="Zhang C."/>
            <person name="Hyatt P.D."/>
            <person name="Larimer F."/>
            <person name="Detter C."/>
            <person name="Doggett N."/>
            <person name="Glavina T."/>
            <person name="Hawkins T."/>
            <person name="Richardson P."/>
            <person name="Lucas S."/>
            <person name="Kohara Y."/>
            <person name="Levine M."/>
            <person name="Satoh N."/>
            <person name="Rokhsar D.S."/>
        </authorList>
    </citation>
    <scope>NUCLEOTIDE SEQUENCE [LARGE SCALE GENOMIC DNA]</scope>
</reference>